<keyword evidence="2" id="KW-0934">Plastid</keyword>
<evidence type="ECO:0000256" key="1">
    <source>
        <dbReference type="ARBA" id="ARBA00043978"/>
    </source>
</evidence>
<name>A0A345U6Z6_9FLOR</name>
<dbReference type="EMBL" id="MH396010">
    <property type="protein sequence ID" value="AXI96232.1"/>
    <property type="molecule type" value="Genomic_DNA"/>
</dbReference>
<organism evidence="2">
    <name type="scientific">Gracilaria ferox</name>
    <dbReference type="NCBI Taxonomy" id="1184158"/>
    <lineage>
        <taxon>Eukaryota</taxon>
        <taxon>Rhodophyta</taxon>
        <taxon>Florideophyceae</taxon>
        <taxon>Rhodymeniophycidae</taxon>
        <taxon>Gracilariales</taxon>
        <taxon>Gracilariaceae</taxon>
        <taxon>Gracilaria</taxon>
    </lineage>
</organism>
<gene>
    <name evidence="2" type="primary">ycf54</name>
</gene>
<evidence type="ECO:0008006" key="3">
    <source>
        <dbReference type="Google" id="ProtNLM"/>
    </source>
</evidence>
<dbReference type="Pfam" id="PF10674">
    <property type="entry name" value="Ycf54"/>
    <property type="match status" value="1"/>
</dbReference>
<dbReference type="GeneID" id="37622941"/>
<proteinExistence type="inferred from homology"/>
<reference evidence="2" key="1">
    <citation type="submission" date="2018-05" db="EMBL/GenBank/DDBJ databases">
        <title>Organellar genomes of Gracilariaceae.</title>
        <authorList>
            <person name="Iha C."/>
            <person name="Oliveira M.C."/>
        </authorList>
    </citation>
    <scope>NUCLEOTIDE SEQUENCE</scope>
</reference>
<dbReference type="AlphaFoldDB" id="A0A345U6Z6"/>
<comment type="similarity">
    <text evidence="1">Belongs to the ycf54 family.</text>
</comment>
<dbReference type="PANTHER" id="PTHR35319:SF2">
    <property type="entry name" value="YCF54"/>
    <property type="match status" value="1"/>
</dbReference>
<sequence length="109" mass="12961">MPKYYFVIASRNFLMNEEPIEEILRERTNHYKEINKDIDFWFITNPDLLKSFNINHTYAQLTADYAAIIALDKQFIQWLKLRIGFVAIGEFQSNYIFSSNMKKSSLHTS</sequence>
<accession>A0A345U6Z6</accession>
<dbReference type="PANTHER" id="PTHR35319">
    <property type="match status" value="1"/>
</dbReference>
<protein>
    <recommendedName>
        <fullName evidence="3">Ycf54</fullName>
    </recommendedName>
</protein>
<keyword evidence="2" id="KW-0150">Chloroplast</keyword>
<dbReference type="Gene3D" id="3.30.70.1860">
    <property type="entry name" value="Uncharacterised protein family Ycf54"/>
    <property type="match status" value="1"/>
</dbReference>
<dbReference type="InterPro" id="IPR038409">
    <property type="entry name" value="Ycf54-like_sf"/>
</dbReference>
<evidence type="ECO:0000313" key="2">
    <source>
        <dbReference type="EMBL" id="AXI96232.1"/>
    </source>
</evidence>
<geneLocation type="chloroplast" evidence="2"/>
<dbReference type="RefSeq" id="YP_009510559.1">
    <property type="nucleotide sequence ID" value="NC_039140.1"/>
</dbReference>
<dbReference type="InterPro" id="IPR019616">
    <property type="entry name" value="Ycf54"/>
</dbReference>